<dbReference type="AlphaFoldDB" id="A0A1K2EXK5"/>
<dbReference type="InterPro" id="IPR036514">
    <property type="entry name" value="SGNH_hydro_sf"/>
</dbReference>
<dbReference type="STRING" id="1893.SAMN02787144_102516"/>
<proteinExistence type="predicted"/>
<gene>
    <name evidence="1" type="ORF">SAMN02787144_102516</name>
</gene>
<accession>A0A1K2EXK5</accession>
<dbReference type="Proteomes" id="UP000181909">
    <property type="component" value="Unassembled WGS sequence"/>
</dbReference>
<dbReference type="Gene3D" id="3.40.50.1110">
    <property type="entry name" value="SGNH hydrolase"/>
    <property type="match status" value="1"/>
</dbReference>
<sequence>MTARLMRDLPALVGFVATVRERHPTTPFALMSTIIAPDRETVPGPSGPTVRGCLTRTREAVGLLRRHGDTWERPCCSSRTTCR</sequence>
<dbReference type="RefSeq" id="WP_218172468.1">
    <property type="nucleotide sequence ID" value="NZ_CP108276.1"/>
</dbReference>
<dbReference type="EMBL" id="FPJO01000025">
    <property type="protein sequence ID" value="SFY40297.1"/>
    <property type="molecule type" value="Genomic_DNA"/>
</dbReference>
<evidence type="ECO:0000313" key="1">
    <source>
        <dbReference type="EMBL" id="SFY40297.1"/>
    </source>
</evidence>
<evidence type="ECO:0000313" key="2">
    <source>
        <dbReference type="Proteomes" id="UP000181909"/>
    </source>
</evidence>
<protein>
    <submittedName>
        <fullName evidence="1">Uncharacterized protein</fullName>
    </submittedName>
</protein>
<name>A0A1K2EXK5_STRAR</name>
<reference evidence="1 2" key="1">
    <citation type="submission" date="2016-11" db="EMBL/GenBank/DDBJ databases">
        <authorList>
            <person name="Jaros S."/>
            <person name="Januszkiewicz K."/>
            <person name="Wedrychowicz H."/>
        </authorList>
    </citation>
    <scope>NUCLEOTIDE SEQUENCE [LARGE SCALE GENOMIC DNA]</scope>
    <source>
        <strain evidence="1 2">OK807</strain>
    </source>
</reference>
<organism evidence="1 2">
    <name type="scientific">Streptomyces atratus</name>
    <dbReference type="NCBI Taxonomy" id="1893"/>
    <lineage>
        <taxon>Bacteria</taxon>
        <taxon>Bacillati</taxon>
        <taxon>Actinomycetota</taxon>
        <taxon>Actinomycetes</taxon>
        <taxon>Kitasatosporales</taxon>
        <taxon>Streptomycetaceae</taxon>
        <taxon>Streptomyces</taxon>
    </lineage>
</organism>